<evidence type="ECO:0000256" key="7">
    <source>
        <dbReference type="SAM" id="Coils"/>
    </source>
</evidence>
<name>A0AAW1M946_SAPOF</name>
<reference evidence="10" key="1">
    <citation type="submission" date="2024-03" db="EMBL/GenBank/DDBJ databases">
        <title>WGS assembly of Saponaria officinalis var. Norfolk2.</title>
        <authorList>
            <person name="Jenkins J."/>
            <person name="Shu S."/>
            <person name="Grimwood J."/>
            <person name="Barry K."/>
            <person name="Goodstein D."/>
            <person name="Schmutz J."/>
            <person name="Leebens-Mack J."/>
            <person name="Osbourn A."/>
        </authorList>
    </citation>
    <scope>NUCLEOTIDE SEQUENCE [LARGE SCALE GENOMIC DNA]</scope>
    <source>
        <strain evidence="10">JIC</strain>
    </source>
</reference>
<evidence type="ECO:0000313" key="11">
    <source>
        <dbReference type="Proteomes" id="UP001443914"/>
    </source>
</evidence>
<evidence type="ECO:0000256" key="3">
    <source>
        <dbReference type="ARBA" id="ARBA00004906"/>
    </source>
</evidence>
<dbReference type="PANTHER" id="PTHR45647">
    <property type="entry name" value="OS02G0152300 PROTEIN"/>
    <property type="match status" value="1"/>
</dbReference>
<comment type="catalytic activity">
    <reaction evidence="1">
        <text>S-ubiquitinyl-[E2 ubiquitin-conjugating enzyme]-L-cysteine + [acceptor protein]-L-lysine = [E2 ubiquitin-conjugating enzyme]-L-cysteine + N(6)-ubiquitinyl-[acceptor protein]-L-lysine.</text>
        <dbReference type="EC" id="2.3.2.27"/>
    </reaction>
</comment>
<dbReference type="SMART" id="SM00504">
    <property type="entry name" value="Ubox"/>
    <property type="match status" value="1"/>
</dbReference>
<keyword evidence="5" id="KW-0808">Transferase</keyword>
<dbReference type="Pfam" id="PF04564">
    <property type="entry name" value="U-box"/>
    <property type="match status" value="1"/>
</dbReference>
<dbReference type="EC" id="2.3.2.27" evidence="4"/>
<dbReference type="EMBL" id="JBDFQZ010000003">
    <property type="protein sequence ID" value="KAK9743011.1"/>
    <property type="molecule type" value="Genomic_DNA"/>
</dbReference>
<dbReference type="InterPro" id="IPR000719">
    <property type="entry name" value="Prot_kinase_dom"/>
</dbReference>
<feature type="domain" description="U-box" evidence="9">
    <location>
        <begin position="672"/>
        <end position="746"/>
    </location>
</feature>
<dbReference type="Gene3D" id="3.30.40.10">
    <property type="entry name" value="Zinc/RING finger domain, C3HC4 (zinc finger)"/>
    <property type="match status" value="1"/>
</dbReference>
<dbReference type="CDD" id="cd01989">
    <property type="entry name" value="USP_STK_Ubox_N"/>
    <property type="match status" value="1"/>
</dbReference>
<dbReference type="GO" id="GO:0004672">
    <property type="term" value="F:protein kinase activity"/>
    <property type="evidence" value="ECO:0007669"/>
    <property type="project" value="InterPro"/>
</dbReference>
<dbReference type="SMART" id="SM00220">
    <property type="entry name" value="S_TKc"/>
    <property type="match status" value="1"/>
</dbReference>
<evidence type="ECO:0000256" key="2">
    <source>
        <dbReference type="ARBA" id="ARBA00003861"/>
    </source>
</evidence>
<dbReference type="InterPro" id="IPR051348">
    <property type="entry name" value="U-box_ubiquitin_ligases"/>
</dbReference>
<dbReference type="SUPFAM" id="SSF56112">
    <property type="entry name" value="Protein kinase-like (PK-like)"/>
    <property type="match status" value="1"/>
</dbReference>
<comment type="caution">
    <text evidence="10">The sequence shown here is derived from an EMBL/GenBank/DDBJ whole genome shotgun (WGS) entry which is preliminary data.</text>
</comment>
<protein>
    <recommendedName>
        <fullName evidence="4">RING-type E3 ubiquitin transferase</fullName>
        <ecNumber evidence="4">2.3.2.27</ecNumber>
    </recommendedName>
</protein>
<dbReference type="CDD" id="cd16655">
    <property type="entry name" value="RING-Ubox_WDSUB1-like"/>
    <property type="match status" value="1"/>
</dbReference>
<accession>A0AAW1M946</accession>
<feature type="coiled-coil region" evidence="7">
    <location>
        <begin position="329"/>
        <end position="370"/>
    </location>
</feature>
<evidence type="ECO:0000259" key="8">
    <source>
        <dbReference type="PROSITE" id="PS50011"/>
    </source>
</evidence>
<dbReference type="PANTHER" id="PTHR45647:SF100">
    <property type="entry name" value="U-BOX DOMAIN-CONTAINING PROTEIN 33"/>
    <property type="match status" value="1"/>
</dbReference>
<dbReference type="PROSITE" id="PS51698">
    <property type="entry name" value="U_BOX"/>
    <property type="match status" value="1"/>
</dbReference>
<sequence length="746" mass="83731">MSFSNAKEEKMYVAVSNDMKENTTLLSWAFNNSGGLNLCLIHVHKFSTKIVNLSRKKEQEAMSVALDEYLRNSQKPGVRVEKLYIEAFSIKEGIIQLIQQHCIRKLVIGAASEKLYSRRMTLKSKKAVYVNDNAPSFCHIWFICNGRLIHTREAINPPKLSPGKNALVTAERYGAGSRTVPGDLSLSCSSIGNNRGSSSRSGSMREFATGRLSQSSSMFMLRNESESSVIDHPCAKLLERDLLKAENSCQVAFGESPRCQIAEIKAEMAERLYKEELKLRKAKEEDLAKEKEEHKITKDLWNETSNELHMITAQKFSLENLLEKSNLSLKESEKKLLSAVESLQKYKNELEELHMERNNAVEEAEMLREHLSRRPSCSNLPLFFSVFSLADLEEATNFFDPCLKIGEGGYGNIYLGVLCHTEVAIHKLHHNSTLGRQEFIQEVEVLSKLRHPNLVTLVGACPESQALVYEYLPGGSLEDRLICRDNAVPLPWQTRIRIATELCSALIFLHSNQLGCFIHGDLKPSNVLSANCVCKLDNFGICHVASKTNASMDQTNTYMDPEFLSTEELTPKSDVYSFGIILLRLLTGKSALGIAEEVEYALAKGTLDSVLDPSAGDWPFVQAEQLAHTALRCCDMNRENRPDLGSDVWRVLEPMKVSCQSSSVHRPVSDDQAPNYFMCPILQDIMEDPHVASDGFTYEAEAIRGWLDSGHYTSPMTNVTLANHILTPNRALRSTIQEWLIRNPSV</sequence>
<comment type="function">
    <text evidence="2">Functions as an E3 ubiquitin ligase.</text>
</comment>
<evidence type="ECO:0000259" key="9">
    <source>
        <dbReference type="PROSITE" id="PS51698"/>
    </source>
</evidence>
<dbReference type="GO" id="GO:0061630">
    <property type="term" value="F:ubiquitin protein ligase activity"/>
    <property type="evidence" value="ECO:0007669"/>
    <property type="project" value="UniProtKB-EC"/>
</dbReference>
<dbReference type="Gene3D" id="1.10.510.10">
    <property type="entry name" value="Transferase(Phosphotransferase) domain 1"/>
    <property type="match status" value="1"/>
</dbReference>
<dbReference type="Proteomes" id="UP001443914">
    <property type="component" value="Unassembled WGS sequence"/>
</dbReference>
<dbReference type="InterPro" id="IPR011009">
    <property type="entry name" value="Kinase-like_dom_sf"/>
</dbReference>
<evidence type="ECO:0000256" key="6">
    <source>
        <dbReference type="ARBA" id="ARBA00022786"/>
    </source>
</evidence>
<comment type="pathway">
    <text evidence="3">Protein modification; protein ubiquitination.</text>
</comment>
<dbReference type="PROSITE" id="PS50011">
    <property type="entry name" value="PROTEIN_KINASE_DOM"/>
    <property type="match status" value="1"/>
</dbReference>
<feature type="domain" description="Protein kinase" evidence="8">
    <location>
        <begin position="399"/>
        <end position="656"/>
    </location>
</feature>
<proteinExistence type="predicted"/>
<dbReference type="Gene3D" id="3.30.200.20">
    <property type="entry name" value="Phosphorylase Kinase, domain 1"/>
    <property type="match status" value="1"/>
</dbReference>
<dbReference type="AlphaFoldDB" id="A0AAW1M946"/>
<keyword evidence="6" id="KW-0833">Ubl conjugation pathway</keyword>
<dbReference type="Pfam" id="PF00069">
    <property type="entry name" value="Pkinase"/>
    <property type="match status" value="1"/>
</dbReference>
<dbReference type="InterPro" id="IPR003613">
    <property type="entry name" value="Ubox_domain"/>
</dbReference>
<organism evidence="10 11">
    <name type="scientific">Saponaria officinalis</name>
    <name type="common">Common soapwort</name>
    <name type="synonym">Lychnis saponaria</name>
    <dbReference type="NCBI Taxonomy" id="3572"/>
    <lineage>
        <taxon>Eukaryota</taxon>
        <taxon>Viridiplantae</taxon>
        <taxon>Streptophyta</taxon>
        <taxon>Embryophyta</taxon>
        <taxon>Tracheophyta</taxon>
        <taxon>Spermatophyta</taxon>
        <taxon>Magnoliopsida</taxon>
        <taxon>eudicotyledons</taxon>
        <taxon>Gunneridae</taxon>
        <taxon>Pentapetalae</taxon>
        <taxon>Caryophyllales</taxon>
        <taxon>Caryophyllaceae</taxon>
        <taxon>Caryophylleae</taxon>
        <taxon>Saponaria</taxon>
    </lineage>
</organism>
<feature type="coiled-coil region" evidence="7">
    <location>
        <begin position="265"/>
        <end position="294"/>
    </location>
</feature>
<dbReference type="SUPFAM" id="SSF57850">
    <property type="entry name" value="RING/U-box"/>
    <property type="match status" value="1"/>
</dbReference>
<keyword evidence="11" id="KW-1185">Reference proteome</keyword>
<dbReference type="GO" id="GO:0016567">
    <property type="term" value="P:protein ubiquitination"/>
    <property type="evidence" value="ECO:0007669"/>
    <property type="project" value="InterPro"/>
</dbReference>
<evidence type="ECO:0000256" key="4">
    <source>
        <dbReference type="ARBA" id="ARBA00012483"/>
    </source>
</evidence>
<gene>
    <name evidence="10" type="ORF">RND81_03G211200</name>
</gene>
<keyword evidence="7" id="KW-0175">Coiled coil</keyword>
<evidence type="ECO:0000313" key="10">
    <source>
        <dbReference type="EMBL" id="KAK9743011.1"/>
    </source>
</evidence>
<evidence type="ECO:0000256" key="1">
    <source>
        <dbReference type="ARBA" id="ARBA00000900"/>
    </source>
</evidence>
<dbReference type="GO" id="GO:0005524">
    <property type="term" value="F:ATP binding"/>
    <property type="evidence" value="ECO:0007669"/>
    <property type="project" value="InterPro"/>
</dbReference>
<dbReference type="InterPro" id="IPR013083">
    <property type="entry name" value="Znf_RING/FYVE/PHD"/>
</dbReference>
<evidence type="ECO:0000256" key="5">
    <source>
        <dbReference type="ARBA" id="ARBA00022679"/>
    </source>
</evidence>